<dbReference type="KEGG" id="dwd:DSCW_45050"/>
<organism evidence="1 2">
    <name type="scientific">Desulfosarcina widdelii</name>
    <dbReference type="NCBI Taxonomy" id="947919"/>
    <lineage>
        <taxon>Bacteria</taxon>
        <taxon>Pseudomonadati</taxon>
        <taxon>Thermodesulfobacteriota</taxon>
        <taxon>Desulfobacteria</taxon>
        <taxon>Desulfobacterales</taxon>
        <taxon>Desulfosarcinaceae</taxon>
        <taxon>Desulfosarcina</taxon>
    </lineage>
</organism>
<gene>
    <name evidence="1" type="ORF">DSCW_45050</name>
</gene>
<name>A0A5K7Z7S0_9BACT</name>
<keyword evidence="2" id="KW-1185">Reference proteome</keyword>
<accession>A0A5K7Z7S0</accession>
<evidence type="ECO:0000313" key="1">
    <source>
        <dbReference type="EMBL" id="BBO77088.1"/>
    </source>
</evidence>
<dbReference type="OrthoDB" id="9916379at2"/>
<dbReference type="Proteomes" id="UP000427769">
    <property type="component" value="Chromosome"/>
</dbReference>
<dbReference type="AlphaFoldDB" id="A0A5K7Z7S0"/>
<sequence>MDRTRRSFLKNQFLGRAVKLIEDVTTSFKEAASDSDYFESYETCYPLVSEYSYFLEDEVKELGIDASGKSNQELVETVYGKKGRIL</sequence>
<reference evidence="1 2" key="1">
    <citation type="submission" date="2019-11" db="EMBL/GenBank/DDBJ databases">
        <title>Comparative genomics of hydrocarbon-degrading Desulfosarcina strains.</title>
        <authorList>
            <person name="Watanabe M."/>
            <person name="Kojima H."/>
            <person name="Fukui M."/>
        </authorList>
    </citation>
    <scope>NUCLEOTIDE SEQUENCE [LARGE SCALE GENOMIC DNA]</scope>
    <source>
        <strain evidence="1 2">PP31</strain>
    </source>
</reference>
<evidence type="ECO:0000313" key="2">
    <source>
        <dbReference type="Proteomes" id="UP000427769"/>
    </source>
</evidence>
<proteinExistence type="predicted"/>
<protein>
    <submittedName>
        <fullName evidence="1">Uncharacterized protein</fullName>
    </submittedName>
</protein>
<dbReference type="EMBL" id="AP021875">
    <property type="protein sequence ID" value="BBO77088.1"/>
    <property type="molecule type" value="Genomic_DNA"/>
</dbReference>
<dbReference type="RefSeq" id="WP_155305870.1">
    <property type="nucleotide sequence ID" value="NZ_AP021875.1"/>
</dbReference>